<dbReference type="InterPro" id="IPR006015">
    <property type="entry name" value="Universal_stress_UspA"/>
</dbReference>
<evidence type="ECO:0000313" key="4">
    <source>
        <dbReference type="Proteomes" id="UP000036356"/>
    </source>
</evidence>
<evidence type="ECO:0000256" key="1">
    <source>
        <dbReference type="ARBA" id="ARBA00008791"/>
    </source>
</evidence>
<dbReference type="InterPro" id="IPR014729">
    <property type="entry name" value="Rossmann-like_a/b/a_fold"/>
</dbReference>
<name>A0A0J1FPK9_9FIRM</name>
<dbReference type="Proteomes" id="UP000036356">
    <property type="component" value="Unassembled WGS sequence"/>
</dbReference>
<dbReference type="PANTHER" id="PTHR46268:SF25">
    <property type="entry name" value="USPA DOMAIN PROTEIN"/>
    <property type="match status" value="1"/>
</dbReference>
<gene>
    <name evidence="3" type="primary">teaD_2</name>
    <name evidence="3" type="ORF">DEAC_c32210</name>
</gene>
<dbReference type="Gene3D" id="3.40.50.620">
    <property type="entry name" value="HUPs"/>
    <property type="match status" value="1"/>
</dbReference>
<dbReference type="CDD" id="cd00293">
    <property type="entry name" value="USP-like"/>
    <property type="match status" value="1"/>
</dbReference>
<organism evidence="3 4">
    <name type="scientific">Desulfosporosinus acididurans</name>
    <dbReference type="NCBI Taxonomy" id="476652"/>
    <lineage>
        <taxon>Bacteria</taxon>
        <taxon>Bacillati</taxon>
        <taxon>Bacillota</taxon>
        <taxon>Clostridia</taxon>
        <taxon>Eubacteriales</taxon>
        <taxon>Desulfitobacteriaceae</taxon>
        <taxon>Desulfosporosinus</taxon>
    </lineage>
</organism>
<accession>A0A0J1FPK9</accession>
<dbReference type="PRINTS" id="PR01438">
    <property type="entry name" value="UNVRSLSTRESS"/>
</dbReference>
<dbReference type="RefSeq" id="WP_047811025.1">
    <property type="nucleotide sequence ID" value="NZ_LDZY01000011.1"/>
</dbReference>
<dbReference type="Pfam" id="PF00582">
    <property type="entry name" value="Usp"/>
    <property type="match status" value="1"/>
</dbReference>
<dbReference type="PATRIC" id="fig|476652.3.peg.3401"/>
<evidence type="ECO:0000313" key="3">
    <source>
        <dbReference type="EMBL" id="KLU64893.1"/>
    </source>
</evidence>
<dbReference type="STRING" id="476652.DEAC_c32210"/>
<dbReference type="EMBL" id="LDZY01000011">
    <property type="protein sequence ID" value="KLU64893.1"/>
    <property type="molecule type" value="Genomic_DNA"/>
</dbReference>
<dbReference type="PANTHER" id="PTHR46268">
    <property type="entry name" value="STRESS RESPONSE PROTEIN NHAX"/>
    <property type="match status" value="1"/>
</dbReference>
<reference evidence="3 4" key="1">
    <citation type="submission" date="2015-06" db="EMBL/GenBank/DDBJ databases">
        <title>Draft genome of the moderately acidophilic sulfate reducer Candidatus Desulfosporosinus acididurans strain M1.</title>
        <authorList>
            <person name="Poehlein A."/>
            <person name="Petzsch P."/>
            <person name="Johnson B.D."/>
            <person name="Schloemann M."/>
            <person name="Daniel R."/>
            <person name="Muehling M."/>
        </authorList>
    </citation>
    <scope>NUCLEOTIDE SEQUENCE [LARGE SCALE GENOMIC DNA]</scope>
    <source>
        <strain evidence="3 4">M1</strain>
    </source>
</reference>
<protein>
    <submittedName>
        <fullName evidence="3">TRAP-T-associated universal stress protein TeaD</fullName>
    </submittedName>
</protein>
<dbReference type="SUPFAM" id="SSF52402">
    <property type="entry name" value="Adenine nucleotide alpha hydrolases-like"/>
    <property type="match status" value="1"/>
</dbReference>
<comment type="caution">
    <text evidence="3">The sequence shown here is derived from an EMBL/GenBank/DDBJ whole genome shotgun (WGS) entry which is preliminary data.</text>
</comment>
<proteinExistence type="inferred from homology"/>
<evidence type="ECO:0000259" key="2">
    <source>
        <dbReference type="Pfam" id="PF00582"/>
    </source>
</evidence>
<comment type="similarity">
    <text evidence="1">Belongs to the universal stress protein A family.</text>
</comment>
<sequence length="141" mass="15266">MFKKILMPTDASENSNRAFAIAVGMARQFNSEIELFHVTFTPEALGYVLSKGVPVPQEQINISGEQALLRTLNSTTCEHVLVQKKQVPGHPATAILEEIKKEHIDLVVMGSRGYGPISGSLMGSVSQRVLHGAACPVLIVK</sequence>
<feature type="domain" description="UspA" evidence="2">
    <location>
        <begin position="1"/>
        <end position="141"/>
    </location>
</feature>
<keyword evidence="4" id="KW-1185">Reference proteome</keyword>
<dbReference type="InterPro" id="IPR006016">
    <property type="entry name" value="UspA"/>
</dbReference>
<dbReference type="AlphaFoldDB" id="A0A0J1FPK9"/>